<dbReference type="CTD" id="36379879"/>
<organism evidence="2">
    <name type="scientific">Strongyloides ratti</name>
    <name type="common">Parasitic roundworm</name>
    <dbReference type="NCBI Taxonomy" id="34506"/>
    <lineage>
        <taxon>Eukaryota</taxon>
        <taxon>Metazoa</taxon>
        <taxon>Ecdysozoa</taxon>
        <taxon>Nematoda</taxon>
        <taxon>Chromadorea</taxon>
        <taxon>Rhabditida</taxon>
        <taxon>Tylenchina</taxon>
        <taxon>Panagrolaimomorpha</taxon>
        <taxon>Strongyloidoidea</taxon>
        <taxon>Strongyloididae</taxon>
        <taxon>Strongyloides</taxon>
    </lineage>
</organism>
<name>A0A090MYN9_STRRB</name>
<dbReference type="EMBL" id="LN609529">
    <property type="protein sequence ID" value="CEF67514.1"/>
    <property type="molecule type" value="Genomic_DNA"/>
</dbReference>
<keyword evidence="1" id="KW-1133">Transmembrane helix</keyword>
<evidence type="ECO:0000313" key="5">
    <source>
        <dbReference type="WormBase" id="SRAE_2000217600"/>
    </source>
</evidence>
<reference evidence="4" key="2">
    <citation type="submission" date="2020-12" db="UniProtKB">
        <authorList>
            <consortium name="WormBaseParasite"/>
        </authorList>
    </citation>
    <scope>IDENTIFICATION</scope>
</reference>
<dbReference type="Proteomes" id="UP000035682">
    <property type="component" value="Unplaced"/>
</dbReference>
<dbReference type="RefSeq" id="XP_024506714.1">
    <property type="nucleotide sequence ID" value="XM_024653215.1"/>
</dbReference>
<dbReference type="WBParaSite" id="SRAE_2000217600.1">
    <property type="protein sequence ID" value="SRAE_2000217600.1"/>
    <property type="gene ID" value="WBGene00262385"/>
</dbReference>
<reference evidence="2 3" key="1">
    <citation type="submission" date="2014-09" db="EMBL/GenBank/DDBJ databases">
        <authorList>
            <person name="Martin A.A."/>
        </authorList>
    </citation>
    <scope>NUCLEOTIDE SEQUENCE</scope>
    <source>
        <strain evidence="3">ED321</strain>
        <strain evidence="2">ED321 Heterogonic</strain>
    </source>
</reference>
<keyword evidence="3" id="KW-1185">Reference proteome</keyword>
<proteinExistence type="predicted"/>
<keyword evidence="1" id="KW-0812">Transmembrane</keyword>
<evidence type="ECO:0000313" key="3">
    <source>
        <dbReference type="Proteomes" id="UP000035682"/>
    </source>
</evidence>
<evidence type="ECO:0000256" key="1">
    <source>
        <dbReference type="SAM" id="Phobius"/>
    </source>
</evidence>
<protein>
    <submittedName>
        <fullName evidence="2 4">Uncharacterized protein</fullName>
    </submittedName>
</protein>
<dbReference type="WormBase" id="SRAE_2000217600">
    <property type="protein sequence ID" value="SRP06714"/>
    <property type="gene ID" value="WBGene00262385"/>
</dbReference>
<feature type="transmembrane region" description="Helical" evidence="1">
    <location>
        <begin position="6"/>
        <end position="27"/>
    </location>
</feature>
<dbReference type="AlphaFoldDB" id="A0A090MYN9"/>
<evidence type="ECO:0000313" key="4">
    <source>
        <dbReference type="WBParaSite" id="SRAE_2000217600.1"/>
    </source>
</evidence>
<dbReference type="GeneID" id="36379879"/>
<keyword evidence="1" id="KW-0472">Membrane</keyword>
<evidence type="ECO:0000313" key="2">
    <source>
        <dbReference type="EMBL" id="CEF67514.1"/>
    </source>
</evidence>
<sequence>MKYFIIISCCFVVCVLIIIIPIIEGILKAMSLQSRKKQRHKCLQCNLMGYEYLEKINKEDIENVDCCYTCYPTVPSCRHEKMSPNEFLENYVQKKSNKIEKIKEEDPATLNNIEEESLF</sequence>
<accession>A0A090MYN9</accession>
<gene>
    <name evidence="2 4 5" type="ORF">SRAE_2000217600</name>
</gene>